<accession>A0A482IKT5</accession>
<evidence type="ECO:0000313" key="2">
    <source>
        <dbReference type="Proteomes" id="UP000253772"/>
    </source>
</evidence>
<dbReference type="RefSeq" id="WP_111733312.1">
    <property type="nucleotide sequence ID" value="NZ_CP037900.1"/>
</dbReference>
<gene>
    <name evidence="1" type="ORF">DDF84_006160</name>
</gene>
<name>A0A482IKT5_9BURK</name>
<dbReference type="AlphaFoldDB" id="A0A482IKT5"/>
<dbReference type="OrthoDB" id="9156173at2"/>
<dbReference type="EMBL" id="CP037900">
    <property type="protein sequence ID" value="QBP09368.1"/>
    <property type="molecule type" value="Genomic_DNA"/>
</dbReference>
<protein>
    <submittedName>
        <fullName evidence="1">Uncharacterized protein</fullName>
    </submittedName>
</protein>
<proteinExistence type="predicted"/>
<reference evidence="1 2" key="1">
    <citation type="submission" date="2019-03" db="EMBL/GenBank/DDBJ databases">
        <title>Comparative insights into the high quality Complete genome sequence of highly metal resistant Cupriavidus metallidurans strain BS1 isolated from a gold-copper mine.</title>
        <authorList>
            <person name="Mazhar H.S."/>
            <person name="Rensing C."/>
        </authorList>
    </citation>
    <scope>NUCLEOTIDE SEQUENCE [LARGE SCALE GENOMIC DNA]</scope>
    <source>
        <strain evidence="1 2">BS1</strain>
    </source>
</reference>
<organism evidence="1 2">
    <name type="scientific">Cupriavidus metallidurans</name>
    <dbReference type="NCBI Taxonomy" id="119219"/>
    <lineage>
        <taxon>Bacteria</taxon>
        <taxon>Pseudomonadati</taxon>
        <taxon>Pseudomonadota</taxon>
        <taxon>Betaproteobacteria</taxon>
        <taxon>Burkholderiales</taxon>
        <taxon>Burkholderiaceae</taxon>
        <taxon>Cupriavidus</taxon>
    </lineage>
</organism>
<dbReference type="Proteomes" id="UP000253772">
    <property type="component" value="Chromosome c1"/>
</dbReference>
<sequence length="79" mass="8169">MADYQGNPNTVPHAAGNGQMQELTAAQISAKYGAGNVKTPTRNFSINYRGQHIVGYKNVPIVCDAALLAALAATGAPVV</sequence>
<evidence type="ECO:0000313" key="1">
    <source>
        <dbReference type="EMBL" id="QBP09368.1"/>
    </source>
</evidence>